<keyword evidence="2" id="KW-0326">Glycosidase</keyword>
<dbReference type="InterPro" id="IPR014756">
    <property type="entry name" value="Ig_E-set"/>
</dbReference>
<organism evidence="5 6">
    <name type="scientific">Nesterenkonia aethiopica</name>
    <dbReference type="NCBI Taxonomy" id="269144"/>
    <lineage>
        <taxon>Bacteria</taxon>
        <taxon>Bacillati</taxon>
        <taxon>Actinomycetota</taxon>
        <taxon>Actinomycetes</taxon>
        <taxon>Micrococcales</taxon>
        <taxon>Micrococcaceae</taxon>
        <taxon>Nesterenkonia</taxon>
    </lineage>
</organism>
<dbReference type="SUPFAM" id="SSF51445">
    <property type="entry name" value="(Trans)glycosidases"/>
    <property type="match status" value="1"/>
</dbReference>
<dbReference type="InterPro" id="IPR017853">
    <property type="entry name" value="GH"/>
</dbReference>
<keyword evidence="6" id="KW-1185">Reference proteome</keyword>
<evidence type="ECO:0000313" key="5">
    <source>
        <dbReference type="EMBL" id="GAA3052686.1"/>
    </source>
</evidence>
<feature type="region of interest" description="Disordered" evidence="3">
    <location>
        <begin position="1"/>
        <end position="21"/>
    </location>
</feature>
<dbReference type="CDD" id="cd02857">
    <property type="entry name" value="E_set_CDase_PDE_N"/>
    <property type="match status" value="1"/>
</dbReference>
<reference evidence="6" key="1">
    <citation type="journal article" date="2019" name="Int. J. Syst. Evol. Microbiol.">
        <title>The Global Catalogue of Microorganisms (GCM) 10K type strain sequencing project: providing services to taxonomists for standard genome sequencing and annotation.</title>
        <authorList>
            <consortium name="The Broad Institute Genomics Platform"/>
            <consortium name="The Broad Institute Genome Sequencing Center for Infectious Disease"/>
            <person name="Wu L."/>
            <person name="Ma J."/>
        </authorList>
    </citation>
    <scope>NUCLEOTIDE SEQUENCE [LARGE SCALE GENOMIC DNA]</scope>
    <source>
        <strain evidence="6">JCM 14309</strain>
    </source>
</reference>
<accession>A0ABP6LS28</accession>
<dbReference type="Pfam" id="PF00128">
    <property type="entry name" value="Alpha-amylase"/>
    <property type="match status" value="1"/>
</dbReference>
<dbReference type="CDD" id="cd11338">
    <property type="entry name" value="AmyAc_CMD"/>
    <property type="match status" value="1"/>
</dbReference>
<dbReference type="SMART" id="SM00642">
    <property type="entry name" value="Aamy"/>
    <property type="match status" value="1"/>
</dbReference>
<name>A0ABP6LS28_9MICC</name>
<dbReference type="InterPro" id="IPR004185">
    <property type="entry name" value="Glyco_hydro_13_lg-like_dom"/>
</dbReference>
<dbReference type="SUPFAM" id="SSF81296">
    <property type="entry name" value="E set domains"/>
    <property type="match status" value="1"/>
</dbReference>
<dbReference type="RefSeq" id="WP_344682879.1">
    <property type="nucleotide sequence ID" value="NZ_BAAAVT010000002.1"/>
</dbReference>
<feature type="domain" description="Glycosyl hydrolase family 13 catalytic" evidence="4">
    <location>
        <begin position="136"/>
        <end position="548"/>
    </location>
</feature>
<evidence type="ECO:0000256" key="1">
    <source>
        <dbReference type="ARBA" id="ARBA00022801"/>
    </source>
</evidence>
<sequence length="667" mass="73960">MTVSPVQRPLPHHDGSPLHVSEDVPALGDVVRLRLRVPTTWDPLVSVTVRSNPDREPVWDEAVLLGEAGGWQWWEATVTVHNPRHGYRWLLRQHDGAVRWLNQAGLHAGEVRDVDDFVLLATPPAPSWLAESVMYQIFPDRFARSAAADGRPTPDWAIPAAWEDPVDPVMPARTQQLYGGDLDGIVEKLDHLADLGVDLLYLTPIFPAASNHRYDAASFDHVDPLLGGDDAYVRLVQAAHARGMRVIGDLTTNHSGERHEWFQTALADAESPERTYYYFTEDEENGRSVSAEDPGYEAWLGVPSLPKFDWSSQELRHRFIQGRDSVVARWLLPPFEADGWRIDVANMTGRLRDVDLNAQVRQIMRRTMEEIDPDTVLLAESTNDATEDLQGDAWHGAMTYPAFTRPLWSWLSEPTGEPWTTAQDEQVVEPWFFGQPLGGIPRATAAEFAEAVTRFTAGIPWRIRLGNMQPLNTHDTARFATHAADGAMPLALGLAMTLPGVPVLFAGDEFGLTGADGETSRTPMPWGAEADPPVAERLSLCRRLVRLRRGHQVLARGGMRWLHTDDDAVVFLRESASETLLVVATMGDRIWESSREAVPGLVAEEGLGTDDVSRVFGEAQLKLGADRVRVSAPARTFTVWRLPGVPVPGEAAVMSSADAQEKSRFRS</sequence>
<gene>
    <name evidence="5" type="primary">malZ</name>
    <name evidence="5" type="ORF">GCM10010529_03420</name>
</gene>
<comment type="caution">
    <text evidence="5">The sequence shown here is derived from an EMBL/GenBank/DDBJ whole genome shotgun (WGS) entry which is preliminary data.</text>
</comment>
<proteinExistence type="predicted"/>
<evidence type="ECO:0000256" key="2">
    <source>
        <dbReference type="ARBA" id="ARBA00023295"/>
    </source>
</evidence>
<dbReference type="Gene3D" id="3.20.20.80">
    <property type="entry name" value="Glycosidases"/>
    <property type="match status" value="1"/>
</dbReference>
<evidence type="ECO:0000259" key="4">
    <source>
        <dbReference type="SMART" id="SM00642"/>
    </source>
</evidence>
<dbReference type="EMBL" id="BAAAVT010000002">
    <property type="protein sequence ID" value="GAA3052686.1"/>
    <property type="molecule type" value="Genomic_DNA"/>
</dbReference>
<dbReference type="PANTHER" id="PTHR10357">
    <property type="entry name" value="ALPHA-AMYLASE FAMILY MEMBER"/>
    <property type="match status" value="1"/>
</dbReference>
<evidence type="ECO:0000256" key="3">
    <source>
        <dbReference type="SAM" id="MobiDB-lite"/>
    </source>
</evidence>
<keyword evidence="1" id="KW-0378">Hydrolase</keyword>
<dbReference type="Proteomes" id="UP001500236">
    <property type="component" value="Unassembled WGS sequence"/>
</dbReference>
<dbReference type="PANTHER" id="PTHR10357:SF210">
    <property type="entry name" value="MALTODEXTRIN GLUCOSIDASE"/>
    <property type="match status" value="1"/>
</dbReference>
<feature type="compositionally biased region" description="Basic and acidic residues" evidence="3">
    <location>
        <begin position="11"/>
        <end position="21"/>
    </location>
</feature>
<evidence type="ECO:0000313" key="6">
    <source>
        <dbReference type="Proteomes" id="UP001500236"/>
    </source>
</evidence>
<protein>
    <submittedName>
        <fullName evidence="5">Maltodextrin glucosidase</fullName>
    </submittedName>
</protein>
<dbReference type="InterPro" id="IPR006047">
    <property type="entry name" value="GH13_cat_dom"/>
</dbReference>